<evidence type="ECO:0000313" key="3">
    <source>
        <dbReference type="Proteomes" id="UP000309872"/>
    </source>
</evidence>
<dbReference type="SUPFAM" id="SSF49265">
    <property type="entry name" value="Fibronectin type III"/>
    <property type="match status" value="1"/>
</dbReference>
<dbReference type="RefSeq" id="WP_136821152.1">
    <property type="nucleotide sequence ID" value="NZ_BMJX01000003.1"/>
</dbReference>
<dbReference type="PROSITE" id="PS50853">
    <property type="entry name" value="FN3"/>
    <property type="match status" value="1"/>
</dbReference>
<evidence type="ECO:0000313" key="2">
    <source>
        <dbReference type="EMBL" id="TJY66023.1"/>
    </source>
</evidence>
<dbReference type="CDD" id="cd00063">
    <property type="entry name" value="FN3"/>
    <property type="match status" value="1"/>
</dbReference>
<dbReference type="OrthoDB" id="658146at2"/>
<dbReference type="Proteomes" id="UP000309872">
    <property type="component" value="Unassembled WGS sequence"/>
</dbReference>
<name>A0A4U0H2Y5_9SPHI</name>
<dbReference type="InterPro" id="IPR003961">
    <property type="entry name" value="FN3_dom"/>
</dbReference>
<accession>A0A4U0H2Y5</accession>
<comment type="caution">
    <text evidence="2">The sequence shown here is derived from an EMBL/GenBank/DDBJ whole genome shotgun (WGS) entry which is preliminary data.</text>
</comment>
<feature type="domain" description="Fibronectin type-III" evidence="1">
    <location>
        <begin position="119"/>
        <end position="210"/>
    </location>
</feature>
<proteinExistence type="predicted"/>
<dbReference type="Pfam" id="PF00041">
    <property type="entry name" value="fn3"/>
    <property type="match status" value="1"/>
</dbReference>
<gene>
    <name evidence="2" type="ORF">FAZ19_13090</name>
</gene>
<dbReference type="AlphaFoldDB" id="A0A4U0H2Y5"/>
<organism evidence="2 3">
    <name type="scientific">Sphingobacterium alkalisoli</name>
    <dbReference type="NCBI Taxonomy" id="1874115"/>
    <lineage>
        <taxon>Bacteria</taxon>
        <taxon>Pseudomonadati</taxon>
        <taxon>Bacteroidota</taxon>
        <taxon>Sphingobacteriia</taxon>
        <taxon>Sphingobacteriales</taxon>
        <taxon>Sphingobacteriaceae</taxon>
        <taxon>Sphingobacterium</taxon>
    </lineage>
</organism>
<keyword evidence="3" id="KW-1185">Reference proteome</keyword>
<reference evidence="2 3" key="1">
    <citation type="submission" date="2019-04" db="EMBL/GenBank/DDBJ databases">
        <title>Sphingobacterium olei sp. nov., isolated from oil-contaminated soil.</title>
        <authorList>
            <person name="Liu B."/>
        </authorList>
    </citation>
    <scope>NUCLEOTIDE SEQUENCE [LARGE SCALE GENOMIC DNA]</scope>
    <source>
        <strain evidence="2 3">Y3L14</strain>
    </source>
</reference>
<sequence>MRTERVVSNYEGLSDDELAALAGKILGALTDNANFPDPIPALADLTTVVNEYRSKHEIAIRGGSVLDIRIKNESRKQLLYELGQLAHYVNTTSAGNLAVLTSSAMILAKQPASKRAPYTVERVVLKDGNLSGQMRVDFTAQKGIWEYEIQIGEWPSGATEIEWGDSYFTTTSRGNIIAPLVPATKYYVRVRARNGKGTSDWTEPVSMIVR</sequence>
<dbReference type="InterPro" id="IPR036116">
    <property type="entry name" value="FN3_sf"/>
</dbReference>
<dbReference type="EMBL" id="SUKA01000003">
    <property type="protein sequence ID" value="TJY66023.1"/>
    <property type="molecule type" value="Genomic_DNA"/>
</dbReference>
<dbReference type="Gene3D" id="2.60.40.10">
    <property type="entry name" value="Immunoglobulins"/>
    <property type="match status" value="1"/>
</dbReference>
<evidence type="ECO:0000259" key="1">
    <source>
        <dbReference type="PROSITE" id="PS50853"/>
    </source>
</evidence>
<protein>
    <submittedName>
        <fullName evidence="2">Fibronectin type III domain-containing protein</fullName>
    </submittedName>
</protein>
<dbReference type="InterPro" id="IPR013783">
    <property type="entry name" value="Ig-like_fold"/>
</dbReference>